<dbReference type="FunFam" id="3.20.20.140:FF:000001">
    <property type="entry name" value="Dihydropyrimidinase like 3"/>
    <property type="match status" value="1"/>
</dbReference>
<dbReference type="InterPro" id="IPR011059">
    <property type="entry name" value="Metal-dep_hydrolase_composite"/>
</dbReference>
<organism evidence="12">
    <name type="scientific">Cuerna arida</name>
    <dbReference type="NCBI Taxonomy" id="1464854"/>
    <lineage>
        <taxon>Eukaryota</taxon>
        <taxon>Metazoa</taxon>
        <taxon>Ecdysozoa</taxon>
        <taxon>Arthropoda</taxon>
        <taxon>Hexapoda</taxon>
        <taxon>Insecta</taxon>
        <taxon>Pterygota</taxon>
        <taxon>Neoptera</taxon>
        <taxon>Paraneoptera</taxon>
        <taxon>Hemiptera</taxon>
        <taxon>Auchenorrhyncha</taxon>
        <taxon>Membracoidea</taxon>
        <taxon>Cicadellidae</taxon>
        <taxon>Cicadellinae</taxon>
        <taxon>Proconiini</taxon>
        <taxon>Cuerna</taxon>
    </lineage>
</organism>
<dbReference type="InterPro" id="IPR032466">
    <property type="entry name" value="Metal_Hydrolase"/>
</dbReference>
<evidence type="ECO:0000259" key="11">
    <source>
        <dbReference type="Pfam" id="PF01979"/>
    </source>
</evidence>
<comment type="PTM">
    <text evidence="9">Carbamylation allows a single lysine to coordinate two divalent metal cations.</text>
</comment>
<dbReference type="Gene3D" id="2.30.40.10">
    <property type="entry name" value="Urease, subunit C, domain 1"/>
    <property type="match status" value="1"/>
</dbReference>
<comment type="cofactor">
    <cofactor evidence="1">
        <name>Zn(2+)</name>
        <dbReference type="ChEBI" id="CHEBI:29105"/>
    </cofactor>
</comment>
<evidence type="ECO:0000256" key="1">
    <source>
        <dbReference type="ARBA" id="ARBA00001947"/>
    </source>
</evidence>
<evidence type="ECO:0000256" key="10">
    <source>
        <dbReference type="SAM" id="MobiDB-lite"/>
    </source>
</evidence>
<accession>A0A1B6EWA3</accession>
<dbReference type="Gene3D" id="3.20.20.140">
    <property type="entry name" value="Metal-dependent hydrolases"/>
    <property type="match status" value="1"/>
</dbReference>
<dbReference type="GO" id="GO:0006208">
    <property type="term" value="P:pyrimidine nucleobase catabolic process"/>
    <property type="evidence" value="ECO:0007669"/>
    <property type="project" value="TreeGrafter"/>
</dbReference>
<feature type="modified residue" description="N6-carboxylysine" evidence="9">
    <location>
        <position position="168"/>
    </location>
</feature>
<dbReference type="PANTHER" id="PTHR11647">
    <property type="entry name" value="HYDRANTOINASE/DIHYDROPYRIMIDINASE FAMILY MEMBER"/>
    <property type="match status" value="1"/>
</dbReference>
<gene>
    <name evidence="12" type="ORF">g.4518</name>
</gene>
<dbReference type="SUPFAM" id="SSF51338">
    <property type="entry name" value="Composite domain of metallo-dependent hydrolases"/>
    <property type="match status" value="2"/>
</dbReference>
<evidence type="ECO:0000256" key="5">
    <source>
        <dbReference type="ARBA" id="ARBA00022801"/>
    </source>
</evidence>
<evidence type="ECO:0000256" key="3">
    <source>
        <dbReference type="ARBA" id="ARBA00011881"/>
    </source>
</evidence>
<dbReference type="GO" id="GO:0004157">
    <property type="term" value="F:dihydropyrimidinase activity"/>
    <property type="evidence" value="ECO:0007669"/>
    <property type="project" value="UniProtKB-EC"/>
</dbReference>
<dbReference type="InterPro" id="IPR011778">
    <property type="entry name" value="Hydantoinase/dihydroPyrase"/>
</dbReference>
<dbReference type="EMBL" id="GECZ01027618">
    <property type="protein sequence ID" value="JAS42151.1"/>
    <property type="molecule type" value="Transcribed_RNA"/>
</dbReference>
<sequence>MSARGRKVPIHLQSAQNRLLISNGRIICENNEIVGDIYIEDGKIKEIGNNLAITGGVRSIDATGCYVIPGGIDPHTHLDFEFMDTRTVDDFYQGTKAAISGGTTTIIDFAFPDKHDGSLVTGYQNYRTRADNKVCCDYSLHGVISSWSQKTKEELEHLKTNFGVTSFKMFLVYDFAIADENLYPIFEFCKSIDVLPMIHAETGMLVQKNARKLLDKGVCGPEAHQLSRPEEVEADAIFHSAVISKQVDCPIYIVHVMSKFAAEILKLLQDKWGLVQGETLAAAIGTDGSNYYNESYEHCAAHVLSPPLRLDPTTSQYMIDMLNKNVLKVIGSDHCVFNKAQKARGRGDFTKIPNGVNGVEERMLVLWEKAVNSKLMSVSQFVKVTSTNVAKMFGLYPRKGVIAVGSDADIVIWNPKLSRKISAEKHQSKCDFNIFEGIVCHGAPQYVVVKGRVCLEDGELKVVEGFGSYLNRLSSMGEHLVRYEATNGNSDQTVENVRKTLDENLALEETQSVSSYTGYPDEPATRRCMRGPRHEGQRNMQDTTFSINGG</sequence>
<dbReference type="EC" id="3.5.2.2" evidence="8"/>
<dbReference type="Pfam" id="PF01979">
    <property type="entry name" value="Amidohydro_1"/>
    <property type="match status" value="1"/>
</dbReference>
<comment type="subunit">
    <text evidence="3">Homotetramer.</text>
</comment>
<evidence type="ECO:0000313" key="12">
    <source>
        <dbReference type="EMBL" id="JAS42151.1"/>
    </source>
</evidence>
<dbReference type="GO" id="GO:0046872">
    <property type="term" value="F:metal ion binding"/>
    <property type="evidence" value="ECO:0007669"/>
    <property type="project" value="UniProtKB-KW"/>
</dbReference>
<reference evidence="12" key="1">
    <citation type="submission" date="2015-11" db="EMBL/GenBank/DDBJ databases">
        <title>De novo transcriptome assembly of four potential Pierce s Disease insect vectors from Arizona vineyards.</title>
        <authorList>
            <person name="Tassone E.E."/>
        </authorList>
    </citation>
    <scope>NUCLEOTIDE SEQUENCE</scope>
</reference>
<evidence type="ECO:0000256" key="9">
    <source>
        <dbReference type="PIRSR" id="PIRSR611778-50"/>
    </source>
</evidence>
<evidence type="ECO:0000256" key="2">
    <source>
        <dbReference type="ARBA" id="ARBA00008829"/>
    </source>
</evidence>
<dbReference type="InterPro" id="IPR050378">
    <property type="entry name" value="Metallo-dep_Hydrolases_sf"/>
</dbReference>
<dbReference type="AlphaFoldDB" id="A0A1B6EWA3"/>
<feature type="compositionally biased region" description="Polar residues" evidence="10">
    <location>
        <begin position="538"/>
        <end position="550"/>
    </location>
</feature>
<dbReference type="NCBIfam" id="TIGR02033">
    <property type="entry name" value="D-hydantoinase"/>
    <property type="match status" value="1"/>
</dbReference>
<protein>
    <recommendedName>
        <fullName evidence="8">dihydropyrimidinase</fullName>
        <ecNumber evidence="8">3.5.2.2</ecNumber>
    </recommendedName>
</protein>
<comment type="catalytic activity">
    <reaction evidence="7">
        <text>5,6-dihydrouracil + H2O = 3-(carbamoylamino)propanoate + H(+)</text>
        <dbReference type="Rhea" id="RHEA:16121"/>
        <dbReference type="ChEBI" id="CHEBI:11892"/>
        <dbReference type="ChEBI" id="CHEBI:15377"/>
        <dbReference type="ChEBI" id="CHEBI:15378"/>
        <dbReference type="ChEBI" id="CHEBI:15901"/>
        <dbReference type="EC" id="3.5.2.2"/>
    </reaction>
</comment>
<dbReference type="GO" id="GO:0005829">
    <property type="term" value="C:cytosol"/>
    <property type="evidence" value="ECO:0007669"/>
    <property type="project" value="TreeGrafter"/>
</dbReference>
<keyword evidence="6" id="KW-0862">Zinc</keyword>
<keyword evidence="4" id="KW-0479">Metal-binding</keyword>
<comment type="similarity">
    <text evidence="2">Belongs to the metallo-dependent hydrolases superfamily. Hydantoinase/dihydropyrimidinase family.</text>
</comment>
<feature type="region of interest" description="Disordered" evidence="10">
    <location>
        <begin position="511"/>
        <end position="550"/>
    </location>
</feature>
<name>A0A1B6EWA3_9HEMI</name>
<evidence type="ECO:0000256" key="4">
    <source>
        <dbReference type="ARBA" id="ARBA00022723"/>
    </source>
</evidence>
<evidence type="ECO:0000256" key="6">
    <source>
        <dbReference type="ARBA" id="ARBA00022833"/>
    </source>
</evidence>
<dbReference type="InterPro" id="IPR006680">
    <property type="entry name" value="Amidohydro-rel"/>
</dbReference>
<dbReference type="SUPFAM" id="SSF51556">
    <property type="entry name" value="Metallo-dependent hydrolases"/>
    <property type="match status" value="1"/>
</dbReference>
<feature type="non-terminal residue" evidence="12">
    <location>
        <position position="550"/>
    </location>
</feature>
<evidence type="ECO:0000256" key="7">
    <source>
        <dbReference type="ARBA" id="ARBA00036696"/>
    </source>
</evidence>
<dbReference type="PANTHER" id="PTHR11647:SF1">
    <property type="entry name" value="COLLAPSIN RESPONSE MEDIATOR PROTEIN"/>
    <property type="match status" value="1"/>
</dbReference>
<evidence type="ECO:0000256" key="8">
    <source>
        <dbReference type="ARBA" id="ARBA00039113"/>
    </source>
</evidence>
<keyword evidence="5" id="KW-0378">Hydrolase</keyword>
<feature type="domain" description="Amidohydrolase-related" evidence="11">
    <location>
        <begin position="66"/>
        <end position="453"/>
    </location>
</feature>
<proteinExistence type="inferred from homology"/>
<dbReference type="CDD" id="cd01314">
    <property type="entry name" value="D-HYD"/>
    <property type="match status" value="1"/>
</dbReference>